<dbReference type="InterPro" id="IPR000834">
    <property type="entry name" value="Peptidase_M14"/>
</dbReference>
<protein>
    <recommendedName>
        <fullName evidence="8">Peptidase M14 domain-containing protein</fullName>
    </recommendedName>
</protein>
<feature type="domain" description="Peptidase M14" evidence="8">
    <location>
        <begin position="28"/>
        <end position="303"/>
    </location>
</feature>
<evidence type="ECO:0000313" key="10">
    <source>
        <dbReference type="Proteomes" id="UP000178636"/>
    </source>
</evidence>
<reference evidence="9 10" key="1">
    <citation type="journal article" date="2016" name="Nat. Commun.">
        <title>Thousands of microbial genomes shed light on interconnected biogeochemical processes in an aquifer system.</title>
        <authorList>
            <person name="Anantharaman K."/>
            <person name="Brown C.T."/>
            <person name="Hug L.A."/>
            <person name="Sharon I."/>
            <person name="Castelle C.J."/>
            <person name="Probst A.J."/>
            <person name="Thomas B.C."/>
            <person name="Singh A."/>
            <person name="Wilkins M.J."/>
            <person name="Karaoz U."/>
            <person name="Brodie E.L."/>
            <person name="Williams K.H."/>
            <person name="Hubbard S.S."/>
            <person name="Banfield J.F."/>
        </authorList>
    </citation>
    <scope>NUCLEOTIDE SEQUENCE [LARGE SCALE GENOMIC DNA]</scope>
</reference>
<evidence type="ECO:0000313" key="9">
    <source>
        <dbReference type="EMBL" id="OGZ10889.1"/>
    </source>
</evidence>
<dbReference type="AlphaFoldDB" id="A0A1G2DB82"/>
<name>A0A1G2DB82_9BACT</name>
<evidence type="ECO:0000256" key="4">
    <source>
        <dbReference type="ARBA" id="ARBA00022801"/>
    </source>
</evidence>
<comment type="caution">
    <text evidence="9">The sequence shown here is derived from an EMBL/GenBank/DDBJ whole genome shotgun (WGS) entry which is preliminary data.</text>
</comment>
<dbReference type="SMART" id="SM00631">
    <property type="entry name" value="Zn_pept"/>
    <property type="match status" value="1"/>
</dbReference>
<evidence type="ECO:0000256" key="3">
    <source>
        <dbReference type="ARBA" id="ARBA00022670"/>
    </source>
</evidence>
<keyword evidence="6" id="KW-0482">Metalloprotease</keyword>
<gene>
    <name evidence="9" type="ORF">A3C93_00565</name>
</gene>
<dbReference type="GO" id="GO:0006508">
    <property type="term" value="P:proteolysis"/>
    <property type="evidence" value="ECO:0007669"/>
    <property type="project" value="UniProtKB-KW"/>
</dbReference>
<dbReference type="PANTHER" id="PTHR11705:SF143">
    <property type="entry name" value="SLL0236 PROTEIN"/>
    <property type="match status" value="1"/>
</dbReference>
<keyword evidence="5" id="KW-0862">Zinc</keyword>
<comment type="cofactor">
    <cofactor evidence="1">
        <name>Zn(2+)</name>
        <dbReference type="ChEBI" id="CHEBI:29105"/>
    </cofactor>
</comment>
<sequence>MRQFSTKLAVIVVLLLASLGVGLFLFAGLFDEGEAPVAPPPPEIAQMERSLTLTRETIGTSAYGRKIERYTYLPVKAGQGGGKHIVFVGGIHGGYEWNSVLLAYRFMDYLDENPEVVPLDLTVTVIPSANPDGVYAVVGKEGRFDASDVSTDKAVLASGRFNQHGVDLNRNFDCKWKPKSMWQSKEVSAGSAPFSEPEAAAIRDFILAERPDAVVFWHSAANAVYASECKNGILPVTLDVMNAYAGASGYNAVKTFDSYEVTGDAEGWLASVGIPAVTVELKTHENVEWERNLRGIKALFGRFGPKEEVL</sequence>
<dbReference type="GO" id="GO:0004181">
    <property type="term" value="F:metallocarboxypeptidase activity"/>
    <property type="evidence" value="ECO:0007669"/>
    <property type="project" value="InterPro"/>
</dbReference>
<keyword evidence="4" id="KW-0378">Hydrolase</keyword>
<feature type="active site" description="Proton donor/acceptor" evidence="7">
    <location>
        <position position="280"/>
    </location>
</feature>
<dbReference type="Gene3D" id="3.40.630.10">
    <property type="entry name" value="Zn peptidases"/>
    <property type="match status" value="1"/>
</dbReference>
<comment type="similarity">
    <text evidence="2 7">Belongs to the peptidase M14 family.</text>
</comment>
<evidence type="ECO:0000256" key="5">
    <source>
        <dbReference type="ARBA" id="ARBA00022833"/>
    </source>
</evidence>
<dbReference type="Pfam" id="PF00246">
    <property type="entry name" value="Peptidase_M14"/>
    <property type="match status" value="1"/>
</dbReference>
<evidence type="ECO:0000256" key="7">
    <source>
        <dbReference type="PROSITE-ProRule" id="PRU01379"/>
    </source>
</evidence>
<organism evidence="9 10">
    <name type="scientific">Candidatus Lloydbacteria bacterium RIFCSPHIGHO2_02_FULL_54_17</name>
    <dbReference type="NCBI Taxonomy" id="1798664"/>
    <lineage>
        <taxon>Bacteria</taxon>
        <taxon>Candidatus Lloydiibacteriota</taxon>
    </lineage>
</organism>
<dbReference type="CDD" id="cd00596">
    <property type="entry name" value="Peptidase_M14_like"/>
    <property type="match status" value="1"/>
</dbReference>
<dbReference type="Proteomes" id="UP000178636">
    <property type="component" value="Unassembled WGS sequence"/>
</dbReference>
<dbReference type="SUPFAM" id="SSF53187">
    <property type="entry name" value="Zn-dependent exopeptidases"/>
    <property type="match status" value="1"/>
</dbReference>
<evidence type="ECO:0000256" key="1">
    <source>
        <dbReference type="ARBA" id="ARBA00001947"/>
    </source>
</evidence>
<evidence type="ECO:0000259" key="8">
    <source>
        <dbReference type="PROSITE" id="PS52035"/>
    </source>
</evidence>
<dbReference type="GO" id="GO:0008270">
    <property type="term" value="F:zinc ion binding"/>
    <property type="evidence" value="ECO:0007669"/>
    <property type="project" value="InterPro"/>
</dbReference>
<dbReference type="STRING" id="1798664.A3C93_00565"/>
<proteinExistence type="inferred from homology"/>
<dbReference type="PROSITE" id="PS52035">
    <property type="entry name" value="PEPTIDASE_M14"/>
    <property type="match status" value="1"/>
</dbReference>
<dbReference type="GO" id="GO:0005615">
    <property type="term" value="C:extracellular space"/>
    <property type="evidence" value="ECO:0007669"/>
    <property type="project" value="TreeGrafter"/>
</dbReference>
<dbReference type="PANTHER" id="PTHR11705">
    <property type="entry name" value="PROTEASE FAMILY M14 CARBOXYPEPTIDASE A,B"/>
    <property type="match status" value="1"/>
</dbReference>
<dbReference type="EMBL" id="MHLO01000044">
    <property type="protein sequence ID" value="OGZ10889.1"/>
    <property type="molecule type" value="Genomic_DNA"/>
</dbReference>
<keyword evidence="3" id="KW-0645">Protease</keyword>
<evidence type="ECO:0000256" key="6">
    <source>
        <dbReference type="ARBA" id="ARBA00023049"/>
    </source>
</evidence>
<evidence type="ECO:0000256" key="2">
    <source>
        <dbReference type="ARBA" id="ARBA00005988"/>
    </source>
</evidence>
<accession>A0A1G2DB82</accession>